<dbReference type="RefSeq" id="WP_369702625.1">
    <property type="nucleotide sequence ID" value="NZ_JBGEWD010000001.1"/>
</dbReference>
<evidence type="ECO:0000313" key="3">
    <source>
        <dbReference type="Proteomes" id="UP001564657"/>
    </source>
</evidence>
<proteinExistence type="predicted"/>
<evidence type="ECO:0000313" key="2">
    <source>
        <dbReference type="EMBL" id="MEY7998731.1"/>
    </source>
</evidence>
<evidence type="ECO:0000259" key="1">
    <source>
        <dbReference type="Pfam" id="PF12654"/>
    </source>
</evidence>
<keyword evidence="3" id="KW-1185">Reference proteome</keyword>
<feature type="domain" description="DUF3786" evidence="1">
    <location>
        <begin position="25"/>
        <end position="200"/>
    </location>
</feature>
<accession>A0ABV4BIX3</accession>
<dbReference type="Proteomes" id="UP001564657">
    <property type="component" value="Unassembled WGS sequence"/>
</dbReference>
<organism evidence="2 3">
    <name type="scientific">Clostridium moutaii</name>
    <dbReference type="NCBI Taxonomy" id="3240932"/>
    <lineage>
        <taxon>Bacteria</taxon>
        <taxon>Bacillati</taxon>
        <taxon>Bacillota</taxon>
        <taxon>Clostridia</taxon>
        <taxon>Eubacteriales</taxon>
        <taxon>Clostridiaceae</taxon>
        <taxon>Clostridium</taxon>
    </lineage>
</organism>
<protein>
    <submittedName>
        <fullName evidence="2">DUF3786 domain-containing protein</fullName>
    </submittedName>
</protein>
<gene>
    <name evidence="2" type="ORF">AB8U03_00715</name>
</gene>
<reference evidence="2 3" key="1">
    <citation type="submission" date="2024-08" db="EMBL/GenBank/DDBJ databases">
        <title>Clostridium lapicellarii sp. nov., and Clostridium renhuaiense sp. nov., two species isolated from the mud in a fermentation cellar used for producing sauce-flavour Chinese liquors.</title>
        <authorList>
            <person name="Yang F."/>
            <person name="Wang H."/>
            <person name="Chen L.Q."/>
            <person name="Zhou N."/>
            <person name="Lu J.J."/>
            <person name="Pu X.X."/>
            <person name="Wan B."/>
            <person name="Wang L."/>
            <person name="Liu S.J."/>
        </authorList>
    </citation>
    <scope>NUCLEOTIDE SEQUENCE [LARGE SCALE GENOMIC DNA]</scope>
    <source>
        <strain evidence="2 3">MT-5</strain>
    </source>
</reference>
<name>A0ABV4BIX3_9CLOT</name>
<dbReference type="InterPro" id="IPR024264">
    <property type="entry name" value="DUF3786"/>
</dbReference>
<dbReference type="Pfam" id="PF12654">
    <property type="entry name" value="DUF3786"/>
    <property type="match status" value="1"/>
</dbReference>
<sequence>MKEIREDNYEICYKNLCKKFGERHPEEVAEKSGAQYDSEKGEFILTYFNREYIISYPQGHISLKNEKDNTFSKDKNVLFDKILIMSYLCRCSNSKLSNKWVPYREIKGVGDTYNFFADRGMKRLAEFFGNKGELFLKAGIDMGGKKVDFGDLGLQLNVFPKVPVILILWLADEEFGASANILFDSSASEQVHIEDLASLCPKAAEKLIERAEEILK</sequence>
<dbReference type="EMBL" id="JBGEWD010000001">
    <property type="protein sequence ID" value="MEY7998731.1"/>
    <property type="molecule type" value="Genomic_DNA"/>
</dbReference>
<comment type="caution">
    <text evidence="2">The sequence shown here is derived from an EMBL/GenBank/DDBJ whole genome shotgun (WGS) entry which is preliminary data.</text>
</comment>